<feature type="compositionally biased region" description="Gly residues" evidence="1">
    <location>
        <begin position="265"/>
        <end position="280"/>
    </location>
</feature>
<feature type="compositionally biased region" description="Acidic residues" evidence="1">
    <location>
        <begin position="396"/>
        <end position="422"/>
    </location>
</feature>
<evidence type="ECO:0000313" key="3">
    <source>
        <dbReference type="Proteomes" id="UP001378592"/>
    </source>
</evidence>
<gene>
    <name evidence="2" type="ORF">R5R35_002924</name>
</gene>
<sequence>MRGGWKQVQPSPTTQRRWRGVGAALARRWRGVGAALARRWRGVGAALAPRWRRVGAALAPRWRRVGAALAPRWRRVGAALAPRWRRVGAALAPRWRRVGAALAPRWRRVGAALAPRWRGVGAALIVADVRQVALRVWLLSAALLSAPLLPGCLAVPRARDYLKLAGRAGAGGATMARPWGAGAPGREPSCEELLAMWRFSKRQSRATEITNEIAQYRDPFAYNVWEPHARSRSAAGAVIKGARGAGRHVYGRVVHAAPRSRARMEGGGAGGGGGGGGGGRARAYEEVARHLVTYPGGAAPPPPLPPRRRLTAFRFSGGSADPHVAIAPQAGSFQQLKDIIRSERARELQAQRLAEEAAARAAALRDVGLGPAPPPPPPGDEHIRFGRRSLPAAAQDLDDPTAEEDEEEEDAAEEDLGEDEEDAYAKYSEFLAHAVPYGG</sequence>
<feature type="region of interest" description="Disordered" evidence="1">
    <location>
        <begin position="261"/>
        <end position="281"/>
    </location>
</feature>
<proteinExistence type="predicted"/>
<dbReference type="EMBL" id="JAZDUA010000056">
    <property type="protein sequence ID" value="KAK7870522.1"/>
    <property type="molecule type" value="Genomic_DNA"/>
</dbReference>
<evidence type="ECO:0000256" key="1">
    <source>
        <dbReference type="SAM" id="MobiDB-lite"/>
    </source>
</evidence>
<evidence type="ECO:0000313" key="2">
    <source>
        <dbReference type="EMBL" id="KAK7870522.1"/>
    </source>
</evidence>
<dbReference type="Proteomes" id="UP001378592">
    <property type="component" value="Unassembled WGS sequence"/>
</dbReference>
<dbReference type="AlphaFoldDB" id="A0AAN9ZCR4"/>
<comment type="caution">
    <text evidence="2">The sequence shown here is derived from an EMBL/GenBank/DDBJ whole genome shotgun (WGS) entry which is preliminary data.</text>
</comment>
<accession>A0AAN9ZCR4</accession>
<reference evidence="2 3" key="1">
    <citation type="submission" date="2024-03" db="EMBL/GenBank/DDBJ databases">
        <title>The genome assembly and annotation of the cricket Gryllus longicercus Weissman &amp; Gray.</title>
        <authorList>
            <person name="Szrajer S."/>
            <person name="Gray D."/>
            <person name="Ylla G."/>
        </authorList>
    </citation>
    <scope>NUCLEOTIDE SEQUENCE [LARGE SCALE GENOMIC DNA]</scope>
    <source>
        <strain evidence="2">DAG 2021-001</strain>
        <tissue evidence="2">Whole body minus gut</tissue>
    </source>
</reference>
<organism evidence="2 3">
    <name type="scientific">Gryllus longicercus</name>
    <dbReference type="NCBI Taxonomy" id="2509291"/>
    <lineage>
        <taxon>Eukaryota</taxon>
        <taxon>Metazoa</taxon>
        <taxon>Ecdysozoa</taxon>
        <taxon>Arthropoda</taxon>
        <taxon>Hexapoda</taxon>
        <taxon>Insecta</taxon>
        <taxon>Pterygota</taxon>
        <taxon>Neoptera</taxon>
        <taxon>Polyneoptera</taxon>
        <taxon>Orthoptera</taxon>
        <taxon>Ensifera</taxon>
        <taxon>Gryllidea</taxon>
        <taxon>Grylloidea</taxon>
        <taxon>Gryllidae</taxon>
        <taxon>Gryllinae</taxon>
        <taxon>Gryllus</taxon>
    </lineage>
</organism>
<name>A0AAN9ZCR4_9ORTH</name>
<feature type="region of interest" description="Disordered" evidence="1">
    <location>
        <begin position="367"/>
        <end position="425"/>
    </location>
</feature>
<protein>
    <submittedName>
        <fullName evidence="2">Uncharacterized protein</fullName>
    </submittedName>
</protein>
<keyword evidence="3" id="KW-1185">Reference proteome</keyword>